<dbReference type="Pfam" id="PF00856">
    <property type="entry name" value="SET"/>
    <property type="match status" value="1"/>
</dbReference>
<evidence type="ECO:0000313" key="3">
    <source>
        <dbReference type="Proteomes" id="UP000279259"/>
    </source>
</evidence>
<dbReference type="Proteomes" id="UP000279259">
    <property type="component" value="Unassembled WGS sequence"/>
</dbReference>
<dbReference type="InterPro" id="IPR046341">
    <property type="entry name" value="SET_dom_sf"/>
</dbReference>
<dbReference type="InterPro" id="IPR053209">
    <property type="entry name" value="Gramillin-biosynth_MTr"/>
</dbReference>
<dbReference type="SUPFAM" id="SSF48452">
    <property type="entry name" value="TPR-like"/>
    <property type="match status" value="1"/>
</dbReference>
<organism evidence="2 3">
    <name type="scientific">Saitozyma podzolica</name>
    <dbReference type="NCBI Taxonomy" id="1890683"/>
    <lineage>
        <taxon>Eukaryota</taxon>
        <taxon>Fungi</taxon>
        <taxon>Dikarya</taxon>
        <taxon>Basidiomycota</taxon>
        <taxon>Agaricomycotina</taxon>
        <taxon>Tremellomycetes</taxon>
        <taxon>Tremellales</taxon>
        <taxon>Trimorphomycetaceae</taxon>
        <taxon>Saitozyma</taxon>
    </lineage>
</organism>
<dbReference type="Gene3D" id="2.170.270.10">
    <property type="entry name" value="SET domain"/>
    <property type="match status" value="1"/>
</dbReference>
<dbReference type="AlphaFoldDB" id="A0A427YH46"/>
<sequence length="760" mass="84203">MFDPAKLTAMLMSMRMMGLAGSIDDDDVPGMFMESLMSGLQGPTGTEEVDGMIWEIARAKKLLEASPGLIASTCQLLQRQNFPSDSSTPGGLGPLKRTETRAIEDLTPVVLADMYGPKRHEGERRPCLPSDHQLESRRRHHLVSQEACVADVSSVEDTTGHVVPVTIMNPSPLHACYISAATLKELFPLGSVLAIREPYIKFALRVYIAATFKASTEQLKEEGNKAMARRDYVVSIVKYSIALTAASEHLPPALRLVLLLNRAQAYLSNSDPGSAYRDCLSARVLMGEHPDVVQPHHHDRLAYRSAQAAYDMRMYDRAEKFVQEYKRLGVKQGAVLEAKIKARQREAKDGSYDWTAMFEYSIKDSAPFLDVADYTGPVAVAKIPGKGRGLITTQDVKAGELLLVSKALVAAYQIETPGLTLINFDFLHNLMSKTSHVTAEIKAVHQLMDNIGLDKMFNSLQAGTSGSCHLSPPVVTEDQQLSALLKPYMVDPARLQGILYDNAFGIMQLTKEANTVHPERGDDTTDTPTRLFGLPSLMNHSYIPNTSSFGLGDVMVVRALHDLQKGTEITTSYYPGEETAASRFDNSVKWSFKCDSQLCIDDAADDHRRRAEILMAEFAPLMERSRQIFHSFSSPRSLVEMWRVLSDHFSHCDVGSAIEMEMKGLVSIGNEVASPEQRQAHGRTIQRLQQLGGDASIISMLLVSKLCHSTQNTTDAVAWAKTAFWAHEVLYGCGREVFMTRFGHFLDPFQRAIKWDGITL</sequence>
<dbReference type="InterPro" id="IPR001214">
    <property type="entry name" value="SET_dom"/>
</dbReference>
<dbReference type="EMBL" id="RSCD01000010">
    <property type="protein sequence ID" value="RSH90479.1"/>
    <property type="molecule type" value="Genomic_DNA"/>
</dbReference>
<feature type="domain" description="SET" evidence="1">
    <location>
        <begin position="376"/>
        <end position="574"/>
    </location>
</feature>
<reference evidence="2 3" key="1">
    <citation type="submission" date="2018-11" db="EMBL/GenBank/DDBJ databases">
        <title>Genome sequence of Saitozyma podzolica DSM 27192.</title>
        <authorList>
            <person name="Aliyu H."/>
            <person name="Gorte O."/>
            <person name="Ochsenreither K."/>
        </authorList>
    </citation>
    <scope>NUCLEOTIDE SEQUENCE [LARGE SCALE GENOMIC DNA]</scope>
    <source>
        <strain evidence="2 3">DSM 27192</strain>
    </source>
</reference>
<evidence type="ECO:0000259" key="1">
    <source>
        <dbReference type="PROSITE" id="PS50280"/>
    </source>
</evidence>
<dbReference type="PANTHER" id="PTHR47643">
    <property type="entry name" value="TPR DOMAIN PROTEIN (AFU_ORTHOLOGUE AFUA_5G12710)"/>
    <property type="match status" value="1"/>
</dbReference>
<dbReference type="SUPFAM" id="SSF82199">
    <property type="entry name" value="SET domain"/>
    <property type="match status" value="1"/>
</dbReference>
<dbReference type="PANTHER" id="PTHR47643:SF2">
    <property type="entry name" value="TPR DOMAIN PROTEIN (AFU_ORTHOLOGUE AFUA_5G12710)"/>
    <property type="match status" value="1"/>
</dbReference>
<dbReference type="PROSITE" id="PS50280">
    <property type="entry name" value="SET"/>
    <property type="match status" value="1"/>
</dbReference>
<dbReference type="Gene3D" id="1.25.40.10">
    <property type="entry name" value="Tetratricopeptide repeat domain"/>
    <property type="match status" value="1"/>
</dbReference>
<proteinExistence type="predicted"/>
<evidence type="ECO:0000313" key="2">
    <source>
        <dbReference type="EMBL" id="RSH90479.1"/>
    </source>
</evidence>
<keyword evidence="3" id="KW-1185">Reference proteome</keyword>
<gene>
    <name evidence="2" type="ORF">EHS25_001084</name>
</gene>
<dbReference type="OrthoDB" id="2567960at2759"/>
<comment type="caution">
    <text evidence="2">The sequence shown here is derived from an EMBL/GenBank/DDBJ whole genome shotgun (WGS) entry which is preliminary data.</text>
</comment>
<accession>A0A427YH46</accession>
<protein>
    <recommendedName>
        <fullName evidence="1">SET domain-containing protein</fullName>
    </recommendedName>
</protein>
<dbReference type="InterPro" id="IPR011990">
    <property type="entry name" value="TPR-like_helical_dom_sf"/>
</dbReference>
<dbReference type="STRING" id="1890683.A0A427YH46"/>
<name>A0A427YH46_9TREE</name>